<evidence type="ECO:0000313" key="2">
    <source>
        <dbReference type="EMBL" id="QFG00491.1"/>
    </source>
</evidence>
<reference evidence="2 3" key="1">
    <citation type="submission" date="2018-07" db="EMBL/GenBank/DDBJ databases">
        <title>Complete genome sequence of Psychrobacillus sp. PB01, isolated from iceberg, and comparative genome analysis of Psychrobacillus strains.</title>
        <authorList>
            <person name="Lee P.C."/>
        </authorList>
    </citation>
    <scope>NUCLEOTIDE SEQUENCE [LARGE SCALE GENOMIC DNA]</scope>
    <source>
        <strain evidence="2 3">PB01</strain>
    </source>
</reference>
<protein>
    <submittedName>
        <fullName evidence="2">GNAT family N-acetyltransferase</fullName>
    </submittedName>
</protein>
<dbReference type="InterPro" id="IPR016181">
    <property type="entry name" value="Acyl_CoA_acyltransferase"/>
</dbReference>
<organism evidence="2 3">
    <name type="scientific">Psychrobacillus glaciei</name>
    <dbReference type="NCBI Taxonomy" id="2283160"/>
    <lineage>
        <taxon>Bacteria</taxon>
        <taxon>Bacillati</taxon>
        <taxon>Bacillota</taxon>
        <taxon>Bacilli</taxon>
        <taxon>Bacillales</taxon>
        <taxon>Bacillaceae</taxon>
        <taxon>Psychrobacillus</taxon>
    </lineage>
</organism>
<dbReference type="OrthoDB" id="66776at2"/>
<evidence type="ECO:0000313" key="3">
    <source>
        <dbReference type="Proteomes" id="UP000325517"/>
    </source>
</evidence>
<dbReference type="EMBL" id="CP031223">
    <property type="protein sequence ID" value="QFG00491.1"/>
    <property type="molecule type" value="Genomic_DNA"/>
</dbReference>
<dbReference type="SUPFAM" id="SSF55729">
    <property type="entry name" value="Acyl-CoA N-acyltransferases (Nat)"/>
    <property type="match status" value="1"/>
</dbReference>
<dbReference type="Proteomes" id="UP000325517">
    <property type="component" value="Chromosome"/>
</dbReference>
<dbReference type="InterPro" id="IPR000182">
    <property type="entry name" value="GNAT_dom"/>
</dbReference>
<name>A0A5J6SRB3_9BACI</name>
<evidence type="ECO:0000259" key="1">
    <source>
        <dbReference type="PROSITE" id="PS51186"/>
    </source>
</evidence>
<dbReference type="GO" id="GO:0016747">
    <property type="term" value="F:acyltransferase activity, transferring groups other than amino-acyl groups"/>
    <property type="evidence" value="ECO:0007669"/>
    <property type="project" value="InterPro"/>
</dbReference>
<dbReference type="Gene3D" id="3.40.630.30">
    <property type="match status" value="1"/>
</dbReference>
<keyword evidence="3" id="KW-1185">Reference proteome</keyword>
<dbReference type="PROSITE" id="PS51186">
    <property type="entry name" value="GNAT"/>
    <property type="match status" value="1"/>
</dbReference>
<dbReference type="KEGG" id="psyo:PB01_17715"/>
<sequence length="176" mass="19737">MLVYGLKGELFMITLAPCEKQFRTAFENYPLSAEHLSFTRHPLELLECCESTSTYSPIVILENSVVAGFFVLDIGEDKFHYTDIQESILLRGYSIHPAYQGQGIAKASLDLLVTYTMEHFPQVSQIVLGVNEANKVAQSVYLTSGFMDEGRRFTGRSGTQIAMCLQLSEIHLSRNT</sequence>
<proteinExistence type="predicted"/>
<accession>A0A5J6SRB3</accession>
<gene>
    <name evidence="2" type="ORF">PB01_17715</name>
</gene>
<dbReference type="AlphaFoldDB" id="A0A5J6SRB3"/>
<feature type="domain" description="N-acetyltransferase" evidence="1">
    <location>
        <begin position="13"/>
        <end position="168"/>
    </location>
</feature>
<keyword evidence="2" id="KW-0808">Transferase</keyword>
<dbReference type="Pfam" id="PF00583">
    <property type="entry name" value="Acetyltransf_1"/>
    <property type="match status" value="1"/>
</dbReference>
<dbReference type="CDD" id="cd04301">
    <property type="entry name" value="NAT_SF"/>
    <property type="match status" value="1"/>
</dbReference>